<name>A0A8J2TP95_9BACI</name>
<proteinExistence type="predicted"/>
<accession>A0A8J2TP95</accession>
<protein>
    <submittedName>
        <fullName evidence="1">Uncharacterized protein</fullName>
    </submittedName>
</protein>
<gene>
    <name evidence="1" type="ORF">GCM10010978_20970</name>
</gene>
<keyword evidence="2" id="KW-1185">Reference proteome</keyword>
<dbReference type="RefSeq" id="WP_188392357.1">
    <property type="nucleotide sequence ID" value="NZ_BMEV01000038.1"/>
</dbReference>
<reference evidence="1" key="2">
    <citation type="submission" date="2020-09" db="EMBL/GenBank/DDBJ databases">
        <authorList>
            <person name="Sun Q."/>
            <person name="Zhou Y."/>
        </authorList>
    </citation>
    <scope>NUCLEOTIDE SEQUENCE</scope>
    <source>
        <strain evidence="1">CGMCC 1.12360</strain>
    </source>
</reference>
<reference evidence="1" key="1">
    <citation type="journal article" date="2014" name="Int. J. Syst. Evol. Microbiol.">
        <title>Complete genome sequence of Corynebacterium casei LMG S-19264T (=DSM 44701T), isolated from a smear-ripened cheese.</title>
        <authorList>
            <consortium name="US DOE Joint Genome Institute (JGI-PGF)"/>
            <person name="Walter F."/>
            <person name="Albersmeier A."/>
            <person name="Kalinowski J."/>
            <person name="Ruckert C."/>
        </authorList>
    </citation>
    <scope>NUCLEOTIDE SEQUENCE</scope>
    <source>
        <strain evidence="1">CGMCC 1.12360</strain>
    </source>
</reference>
<sequence>MISFLQVCEEFRNRLGRQLKDEELNFLRWLYARYLDEHNESYEWTKS</sequence>
<evidence type="ECO:0000313" key="2">
    <source>
        <dbReference type="Proteomes" id="UP000602050"/>
    </source>
</evidence>
<dbReference type="EMBL" id="BMEV01000038">
    <property type="protein sequence ID" value="GFZ79409.1"/>
    <property type="molecule type" value="Genomic_DNA"/>
</dbReference>
<comment type="caution">
    <text evidence="1">The sequence shown here is derived from an EMBL/GenBank/DDBJ whole genome shotgun (WGS) entry which is preliminary data.</text>
</comment>
<organism evidence="1 2">
    <name type="scientific">Compostibacillus humi</name>
    <dbReference type="NCBI Taxonomy" id="1245525"/>
    <lineage>
        <taxon>Bacteria</taxon>
        <taxon>Bacillati</taxon>
        <taxon>Bacillota</taxon>
        <taxon>Bacilli</taxon>
        <taxon>Bacillales</taxon>
        <taxon>Bacillaceae</taxon>
        <taxon>Compostibacillus</taxon>
    </lineage>
</organism>
<dbReference type="AlphaFoldDB" id="A0A8J2TP95"/>
<dbReference type="Proteomes" id="UP000602050">
    <property type="component" value="Unassembled WGS sequence"/>
</dbReference>
<evidence type="ECO:0000313" key="1">
    <source>
        <dbReference type="EMBL" id="GFZ79409.1"/>
    </source>
</evidence>